<evidence type="ECO:0000259" key="6">
    <source>
        <dbReference type="SMART" id="SM00093"/>
    </source>
</evidence>
<keyword evidence="5" id="KW-0732">Signal</keyword>
<proteinExistence type="inferred from homology"/>
<dbReference type="InterPro" id="IPR000215">
    <property type="entry name" value="Serpin_fam"/>
</dbReference>
<dbReference type="GO" id="GO:0050776">
    <property type="term" value="P:regulation of immune response"/>
    <property type="evidence" value="ECO:0000318"/>
    <property type="project" value="GO_Central"/>
</dbReference>
<dbReference type="GO" id="GO:0005615">
    <property type="term" value="C:extracellular space"/>
    <property type="evidence" value="ECO:0000318"/>
    <property type="project" value="GO_Central"/>
</dbReference>
<dbReference type="OMA" id="NLANIDW"/>
<organism evidence="7 8">
    <name type="scientific">Tribolium castaneum</name>
    <name type="common">Red flour beetle</name>
    <dbReference type="NCBI Taxonomy" id="7070"/>
    <lineage>
        <taxon>Eukaryota</taxon>
        <taxon>Metazoa</taxon>
        <taxon>Ecdysozoa</taxon>
        <taxon>Arthropoda</taxon>
        <taxon>Hexapoda</taxon>
        <taxon>Insecta</taxon>
        <taxon>Pterygota</taxon>
        <taxon>Neoptera</taxon>
        <taxon>Endopterygota</taxon>
        <taxon>Coleoptera</taxon>
        <taxon>Polyphaga</taxon>
        <taxon>Cucujiformia</taxon>
        <taxon>Tenebrionidae</taxon>
        <taxon>Tenebrionidae incertae sedis</taxon>
        <taxon>Tribolium</taxon>
    </lineage>
</organism>
<protein>
    <recommendedName>
        <fullName evidence="6">Serpin domain-containing protein</fullName>
    </recommendedName>
</protein>
<dbReference type="InterPro" id="IPR042178">
    <property type="entry name" value="Serpin_sf_1"/>
</dbReference>
<dbReference type="FunFam" id="2.30.39.10:FF:000060">
    <property type="entry name" value="Serpin peptidase inhibitor 31"/>
    <property type="match status" value="2"/>
</dbReference>
<feature type="signal peptide" evidence="5">
    <location>
        <begin position="1"/>
        <end position="15"/>
    </location>
</feature>
<evidence type="ECO:0000256" key="1">
    <source>
        <dbReference type="ARBA" id="ARBA00009500"/>
    </source>
</evidence>
<evidence type="ECO:0000313" key="8">
    <source>
        <dbReference type="Proteomes" id="UP000007266"/>
    </source>
</evidence>
<dbReference type="InterPro" id="IPR036186">
    <property type="entry name" value="Serpin_sf"/>
</dbReference>
<name>A0A139WD36_TRICA</name>
<dbReference type="SMART" id="SM00093">
    <property type="entry name" value="SERPIN"/>
    <property type="match status" value="2"/>
</dbReference>
<dbReference type="PROSITE" id="PS00284">
    <property type="entry name" value="SERPIN"/>
    <property type="match status" value="2"/>
</dbReference>
<dbReference type="InParanoid" id="A0A139WD36"/>
<dbReference type="Gene3D" id="2.30.39.10">
    <property type="entry name" value="Alpha-1-antitrypsin, domain 1"/>
    <property type="match status" value="5"/>
</dbReference>
<evidence type="ECO:0000256" key="2">
    <source>
        <dbReference type="ARBA" id="ARBA00022690"/>
    </source>
</evidence>
<comment type="similarity">
    <text evidence="1 4">Belongs to the serpin family.</text>
</comment>
<dbReference type="GO" id="GO:0004867">
    <property type="term" value="F:serine-type endopeptidase inhibitor activity"/>
    <property type="evidence" value="ECO:0007669"/>
    <property type="project" value="UniProtKB-KW"/>
</dbReference>
<evidence type="ECO:0000256" key="4">
    <source>
        <dbReference type="RuleBase" id="RU000411"/>
    </source>
</evidence>
<feature type="domain" description="Serpin" evidence="6">
    <location>
        <begin position="33"/>
        <end position="392"/>
    </location>
</feature>
<dbReference type="InterPro" id="IPR023795">
    <property type="entry name" value="Serpin_CS"/>
</dbReference>
<gene>
    <name evidence="7" type="primary">AUGUSTUS-3.0.2_34058</name>
    <name evidence="7" type="ORF">TcasGA2_TC034058</name>
</gene>
<dbReference type="Proteomes" id="UP000007266">
    <property type="component" value="Linkage group 8"/>
</dbReference>
<dbReference type="PANTHER" id="PTHR11461:SF211">
    <property type="entry name" value="GH10112P-RELATED"/>
    <property type="match status" value="1"/>
</dbReference>
<dbReference type="eggNOG" id="KOG2392">
    <property type="taxonomic scope" value="Eukaryota"/>
</dbReference>
<evidence type="ECO:0000256" key="5">
    <source>
        <dbReference type="SAM" id="SignalP"/>
    </source>
</evidence>
<accession>A0A139WD36</accession>
<evidence type="ECO:0000256" key="3">
    <source>
        <dbReference type="ARBA" id="ARBA00022900"/>
    </source>
</evidence>
<dbReference type="AlphaFoldDB" id="A0A139WD36"/>
<dbReference type="SUPFAM" id="SSF56574">
    <property type="entry name" value="Serpins"/>
    <property type="match status" value="4"/>
</dbReference>
<dbReference type="InterPro" id="IPR023796">
    <property type="entry name" value="Serpin_dom"/>
</dbReference>
<dbReference type="EMBL" id="KQ971361">
    <property type="protein sequence ID" value="KYB25824.1"/>
    <property type="molecule type" value="Genomic_DNA"/>
</dbReference>
<keyword evidence="3" id="KW-0722">Serine protease inhibitor</keyword>
<dbReference type="PANTHER" id="PTHR11461">
    <property type="entry name" value="SERINE PROTEASE INHIBITOR, SERPIN"/>
    <property type="match status" value="1"/>
</dbReference>
<dbReference type="FunFam" id="2.30.39.10:FF:000040">
    <property type="entry name" value="Serpin peptidase inhibitor 7"/>
    <property type="match status" value="2"/>
</dbReference>
<evidence type="ECO:0000313" key="7">
    <source>
        <dbReference type="EMBL" id="KYB25824.1"/>
    </source>
</evidence>
<dbReference type="InterPro" id="IPR042185">
    <property type="entry name" value="Serpin_sf_2"/>
</dbReference>
<dbReference type="CDD" id="cd19955">
    <property type="entry name" value="serpin48-like_insects"/>
    <property type="match status" value="2"/>
</dbReference>
<feature type="domain" description="Serpin" evidence="6">
    <location>
        <begin position="516"/>
        <end position="875"/>
    </location>
</feature>
<dbReference type="Pfam" id="PF00079">
    <property type="entry name" value="Serpin"/>
    <property type="match status" value="2"/>
</dbReference>
<sequence>MKSTLVLFFIVYVSAAEETAIQEFTNANNQFTSSVYKELSKTNNGSFVVSPFSAETVLAFAQSGCKGDSAEELRNSLHLPNDKTKVESALKSLLPKIKGNDLYTLHAANKMYVKKDFAIKEEFKRAASQVYYADSESIDFTKNVEAANVMNSWVEKHTKSKIKNLIDSGDLDQFTRAVLINALYFKANWSLPFQLSLTQKKKFYKTPSDSIEVDMMQHLREDFNYYESPDLKAQFLELPFKGDEASMVFVLPNEKDGLARLESQLESVFVPQHQLKSTYINVVLPKFRIESEIDFKKVLTKLGVTKVFDGKQADLSGIAGEKGDLIIDKVVQKDFIDVNEEGVEAAAATYVVIGVPYSAIANQPKNFVADHPFIFYIKVKDLIVFAGRVTEPKKTFIDVSEGVEAAAATFVLIAVPESAQLEQPKNFIADHPFIFYIKIKDIFIFAGRLGVRKIFNETEADLRGIGGKKGDLVIDKMVQSLFIDVSKEGVDESVAFFYAQETAIQEFTNANNQFTSSVYKELSKTENGSFMVSPFSAETVLAFAQSGCKGDSAEELRNSLHLPNDKTKVESALKSLLPKIKGNDLYTLHTANKMYVKKDFAIKEEFKKAASEVFQADSENIDFVQNTEAAKTMNGWVEEHTKSKIKNLINPNFLDNHTRVVLINALFFKANWSVPFQLSLTQKGKFYKTASDFVEVEMMQQLEQHFNYYECPHLKAQFLELPFKGGEASMVFVLPNEKDGLARLETQLDSVFVPQHQLKSTFLNVVLPKFRIESEIDLKTVLNKLGVSKVFDEKQADLSGIAGEKGDLIIDKVIQKDFIDVSEEGVEAAAATYVLIGVPFSAPIERPKYFLADHPFIFYIKIKGLIVFAGRVTDPKV</sequence>
<keyword evidence="2" id="KW-0646">Protease inhibitor</keyword>
<feature type="chain" id="PRO_5013311824" description="Serpin domain-containing protein" evidence="5">
    <location>
        <begin position="16"/>
        <end position="877"/>
    </location>
</feature>
<keyword evidence="8" id="KW-1185">Reference proteome</keyword>
<dbReference type="Gene3D" id="3.30.497.10">
    <property type="entry name" value="Antithrombin, subunit I, domain 2"/>
    <property type="match status" value="2"/>
</dbReference>
<reference evidence="7 8" key="1">
    <citation type="journal article" date="2008" name="Nature">
        <title>The genome of the model beetle and pest Tribolium castaneum.</title>
        <authorList>
            <consortium name="Tribolium Genome Sequencing Consortium"/>
            <person name="Richards S."/>
            <person name="Gibbs R.A."/>
            <person name="Weinstock G.M."/>
            <person name="Brown S.J."/>
            <person name="Denell R."/>
            <person name="Beeman R.W."/>
            <person name="Gibbs R."/>
            <person name="Beeman R.W."/>
            <person name="Brown S.J."/>
            <person name="Bucher G."/>
            <person name="Friedrich M."/>
            <person name="Grimmelikhuijzen C.J."/>
            <person name="Klingler M."/>
            <person name="Lorenzen M."/>
            <person name="Richards S."/>
            <person name="Roth S."/>
            <person name="Schroder R."/>
            <person name="Tautz D."/>
            <person name="Zdobnov E.M."/>
            <person name="Muzny D."/>
            <person name="Gibbs R.A."/>
            <person name="Weinstock G.M."/>
            <person name="Attaway T."/>
            <person name="Bell S."/>
            <person name="Buhay C.J."/>
            <person name="Chandrabose M.N."/>
            <person name="Chavez D."/>
            <person name="Clerk-Blankenburg K.P."/>
            <person name="Cree A."/>
            <person name="Dao M."/>
            <person name="Davis C."/>
            <person name="Chacko J."/>
            <person name="Dinh H."/>
            <person name="Dugan-Rocha S."/>
            <person name="Fowler G."/>
            <person name="Garner T.T."/>
            <person name="Garnes J."/>
            <person name="Gnirke A."/>
            <person name="Hawes A."/>
            <person name="Hernandez J."/>
            <person name="Hines S."/>
            <person name="Holder M."/>
            <person name="Hume J."/>
            <person name="Jhangiani S.N."/>
            <person name="Joshi V."/>
            <person name="Khan Z.M."/>
            <person name="Jackson L."/>
            <person name="Kovar C."/>
            <person name="Kowis A."/>
            <person name="Lee S."/>
            <person name="Lewis L.R."/>
            <person name="Margolis J."/>
            <person name="Morgan M."/>
            <person name="Nazareth L.V."/>
            <person name="Nguyen N."/>
            <person name="Okwuonu G."/>
            <person name="Parker D."/>
            <person name="Richards S."/>
            <person name="Ruiz S.J."/>
            <person name="Santibanez J."/>
            <person name="Savard J."/>
            <person name="Scherer S.E."/>
            <person name="Schneider B."/>
            <person name="Sodergren E."/>
            <person name="Tautz D."/>
            <person name="Vattahil S."/>
            <person name="Villasana D."/>
            <person name="White C.S."/>
            <person name="Wright R."/>
            <person name="Park Y."/>
            <person name="Beeman R.W."/>
            <person name="Lord J."/>
            <person name="Oppert B."/>
            <person name="Lorenzen M."/>
            <person name="Brown S."/>
            <person name="Wang L."/>
            <person name="Savard J."/>
            <person name="Tautz D."/>
            <person name="Richards S."/>
            <person name="Weinstock G."/>
            <person name="Gibbs R.A."/>
            <person name="Liu Y."/>
            <person name="Worley K."/>
            <person name="Weinstock G."/>
            <person name="Elsik C.G."/>
            <person name="Reese J.T."/>
            <person name="Elhaik E."/>
            <person name="Landan G."/>
            <person name="Graur D."/>
            <person name="Arensburger P."/>
            <person name="Atkinson P."/>
            <person name="Beeman R.W."/>
            <person name="Beidler J."/>
            <person name="Brown S.J."/>
            <person name="Demuth J.P."/>
            <person name="Drury D.W."/>
            <person name="Du Y.Z."/>
            <person name="Fujiwara H."/>
            <person name="Lorenzen M."/>
            <person name="Maselli V."/>
            <person name="Osanai M."/>
            <person name="Park Y."/>
            <person name="Robertson H.M."/>
            <person name="Tu Z."/>
            <person name="Wang J.J."/>
            <person name="Wang S."/>
            <person name="Richards S."/>
            <person name="Song H."/>
            <person name="Zhang L."/>
            <person name="Sodergren E."/>
            <person name="Werner D."/>
            <person name="Stanke M."/>
            <person name="Morgenstern B."/>
            <person name="Solovyev V."/>
            <person name="Kosarev P."/>
            <person name="Brown G."/>
            <person name="Chen H.C."/>
            <person name="Ermolaeva O."/>
            <person name="Hlavina W."/>
            <person name="Kapustin Y."/>
            <person name="Kiryutin B."/>
            <person name="Kitts P."/>
            <person name="Maglott D."/>
            <person name="Pruitt K."/>
            <person name="Sapojnikov V."/>
            <person name="Souvorov A."/>
            <person name="Mackey A.J."/>
            <person name="Waterhouse R.M."/>
            <person name="Wyder S."/>
            <person name="Zdobnov E.M."/>
            <person name="Zdobnov E.M."/>
            <person name="Wyder S."/>
            <person name="Kriventseva E.V."/>
            <person name="Kadowaki T."/>
            <person name="Bork P."/>
            <person name="Aranda M."/>
            <person name="Bao R."/>
            <person name="Beermann A."/>
            <person name="Berns N."/>
            <person name="Bolognesi R."/>
            <person name="Bonneton F."/>
            <person name="Bopp D."/>
            <person name="Brown S.J."/>
            <person name="Bucher G."/>
            <person name="Butts T."/>
            <person name="Chaumot A."/>
            <person name="Denell R.E."/>
            <person name="Ferrier D.E."/>
            <person name="Friedrich M."/>
            <person name="Gordon C.M."/>
            <person name="Jindra M."/>
            <person name="Klingler M."/>
            <person name="Lan Q."/>
            <person name="Lattorff H.M."/>
            <person name="Laudet V."/>
            <person name="von Levetsow C."/>
            <person name="Liu Z."/>
            <person name="Lutz R."/>
            <person name="Lynch J.A."/>
            <person name="da Fonseca R.N."/>
            <person name="Posnien N."/>
            <person name="Reuter R."/>
            <person name="Roth S."/>
            <person name="Savard J."/>
            <person name="Schinko J.B."/>
            <person name="Schmitt C."/>
            <person name="Schoppmeier M."/>
            <person name="Schroder R."/>
            <person name="Shippy T.D."/>
            <person name="Simonnet F."/>
            <person name="Marques-Souza H."/>
            <person name="Tautz D."/>
            <person name="Tomoyasu Y."/>
            <person name="Trauner J."/>
            <person name="Van der Zee M."/>
            <person name="Vervoort M."/>
            <person name="Wittkopp N."/>
            <person name="Wimmer E.A."/>
            <person name="Yang X."/>
            <person name="Jones A.K."/>
            <person name="Sattelle D.B."/>
            <person name="Ebert P.R."/>
            <person name="Nelson D."/>
            <person name="Scott J.G."/>
            <person name="Beeman R.W."/>
            <person name="Muthukrishnan S."/>
            <person name="Kramer K.J."/>
            <person name="Arakane Y."/>
            <person name="Beeman R.W."/>
            <person name="Zhu Q."/>
            <person name="Hogenkamp D."/>
            <person name="Dixit R."/>
            <person name="Oppert B."/>
            <person name="Jiang H."/>
            <person name="Zou Z."/>
            <person name="Marshall J."/>
            <person name="Elpidina E."/>
            <person name="Vinokurov K."/>
            <person name="Oppert C."/>
            <person name="Zou Z."/>
            <person name="Evans J."/>
            <person name="Lu Z."/>
            <person name="Zhao P."/>
            <person name="Sumathipala N."/>
            <person name="Altincicek B."/>
            <person name="Vilcinskas A."/>
            <person name="Williams M."/>
            <person name="Hultmark D."/>
            <person name="Hetru C."/>
            <person name="Jiang H."/>
            <person name="Grimmelikhuijzen C.J."/>
            <person name="Hauser F."/>
            <person name="Cazzamali G."/>
            <person name="Williamson M."/>
            <person name="Park Y."/>
            <person name="Li B."/>
            <person name="Tanaka Y."/>
            <person name="Predel R."/>
            <person name="Neupert S."/>
            <person name="Schachtner J."/>
            <person name="Verleyen P."/>
            <person name="Raible F."/>
            <person name="Bork P."/>
            <person name="Friedrich M."/>
            <person name="Walden K.K."/>
            <person name="Robertson H.M."/>
            <person name="Angeli S."/>
            <person name="Foret S."/>
            <person name="Bucher G."/>
            <person name="Schuetz S."/>
            <person name="Maleszka R."/>
            <person name="Wimmer E.A."/>
            <person name="Beeman R.W."/>
            <person name="Lorenzen M."/>
            <person name="Tomoyasu Y."/>
            <person name="Miller S.C."/>
            <person name="Grossmann D."/>
            <person name="Bucher G."/>
        </authorList>
    </citation>
    <scope>NUCLEOTIDE SEQUENCE [LARGE SCALE GENOMIC DNA]</scope>
    <source>
        <strain evidence="7 8">Georgia GA2</strain>
    </source>
</reference>
<reference evidence="7 8" key="2">
    <citation type="journal article" date="2010" name="Nucleic Acids Res.">
        <title>BeetleBase in 2010: revisions to provide comprehensive genomic information for Tribolium castaneum.</title>
        <authorList>
            <person name="Kim H.S."/>
            <person name="Murphy T."/>
            <person name="Xia J."/>
            <person name="Caragea D."/>
            <person name="Park Y."/>
            <person name="Beeman R.W."/>
            <person name="Lorenzen M.D."/>
            <person name="Butcher S."/>
            <person name="Manak J.R."/>
            <person name="Brown S.J."/>
        </authorList>
    </citation>
    <scope>GENOME REANNOTATION</scope>
    <source>
        <strain evidence="7 8">Georgia GA2</strain>
    </source>
</reference>
<dbReference type="STRING" id="7070.A0A139WD36"/>